<feature type="region of interest" description="Disordered" evidence="3">
    <location>
        <begin position="277"/>
        <end position="316"/>
    </location>
</feature>
<dbReference type="Proteomes" id="UP000243459">
    <property type="component" value="Chromosome 10"/>
</dbReference>
<dbReference type="AlphaFoldDB" id="A0A5P1E0N6"/>
<protein>
    <recommendedName>
        <fullName evidence="4">CID domain-containing protein</fullName>
    </recommendedName>
</protein>
<dbReference type="SUPFAM" id="SSF48464">
    <property type="entry name" value="ENTH/VHS domain"/>
    <property type="match status" value="1"/>
</dbReference>
<organism evidence="5 6">
    <name type="scientific">Asparagus officinalis</name>
    <name type="common">Garden asparagus</name>
    <dbReference type="NCBI Taxonomy" id="4686"/>
    <lineage>
        <taxon>Eukaryota</taxon>
        <taxon>Viridiplantae</taxon>
        <taxon>Streptophyta</taxon>
        <taxon>Embryophyta</taxon>
        <taxon>Tracheophyta</taxon>
        <taxon>Spermatophyta</taxon>
        <taxon>Magnoliopsida</taxon>
        <taxon>Liliopsida</taxon>
        <taxon>Asparagales</taxon>
        <taxon>Asparagaceae</taxon>
        <taxon>Asparagoideae</taxon>
        <taxon>Asparagus</taxon>
    </lineage>
</organism>
<feature type="domain" description="CID" evidence="4">
    <location>
        <begin position="4"/>
        <end position="136"/>
    </location>
</feature>
<dbReference type="FunFam" id="1.25.40.90:FF:000018">
    <property type="entry name" value="ENTH/VHS family protein isoform 1"/>
    <property type="match status" value="1"/>
</dbReference>
<evidence type="ECO:0000313" key="5">
    <source>
        <dbReference type="EMBL" id="ONK56141.1"/>
    </source>
</evidence>
<name>A0A5P1E0N6_ASPOF</name>
<accession>A0A5P1E0N6</accession>
<dbReference type="OrthoDB" id="10069473at2759"/>
<evidence type="ECO:0000256" key="1">
    <source>
        <dbReference type="ARBA" id="ARBA00022664"/>
    </source>
</evidence>
<proteinExistence type="predicted"/>
<dbReference type="Gramene" id="ONK56141">
    <property type="protein sequence ID" value="ONK56141"/>
    <property type="gene ID" value="A4U43_C10F4560"/>
</dbReference>
<dbReference type="EMBL" id="CM007390">
    <property type="protein sequence ID" value="ONK56141.1"/>
    <property type="molecule type" value="Genomic_DNA"/>
</dbReference>
<dbReference type="CDD" id="cd16981">
    <property type="entry name" value="CID_RPRD_like"/>
    <property type="match status" value="1"/>
</dbReference>
<dbReference type="PANTHER" id="PTHR12460">
    <property type="entry name" value="CYCLIN-DEPENDENT KINASE INHIBITOR-RELATED PROTEIN"/>
    <property type="match status" value="1"/>
</dbReference>
<dbReference type="GO" id="GO:0031124">
    <property type="term" value="P:mRNA 3'-end processing"/>
    <property type="evidence" value="ECO:0007669"/>
    <property type="project" value="TreeGrafter"/>
</dbReference>
<feature type="region of interest" description="Disordered" evidence="3">
    <location>
        <begin position="345"/>
        <end position="366"/>
    </location>
</feature>
<dbReference type="Pfam" id="PF04818">
    <property type="entry name" value="CID"/>
    <property type="match status" value="1"/>
</dbReference>
<reference evidence="6" key="1">
    <citation type="journal article" date="2017" name="Nat. Commun.">
        <title>The asparagus genome sheds light on the origin and evolution of a young Y chromosome.</title>
        <authorList>
            <person name="Harkess A."/>
            <person name="Zhou J."/>
            <person name="Xu C."/>
            <person name="Bowers J.E."/>
            <person name="Van der Hulst R."/>
            <person name="Ayyampalayam S."/>
            <person name="Mercati F."/>
            <person name="Riccardi P."/>
            <person name="McKain M.R."/>
            <person name="Kakrana A."/>
            <person name="Tang H."/>
            <person name="Ray J."/>
            <person name="Groenendijk J."/>
            <person name="Arikit S."/>
            <person name="Mathioni S.M."/>
            <person name="Nakano M."/>
            <person name="Shan H."/>
            <person name="Telgmann-Rauber A."/>
            <person name="Kanno A."/>
            <person name="Yue Z."/>
            <person name="Chen H."/>
            <person name="Li W."/>
            <person name="Chen Y."/>
            <person name="Xu X."/>
            <person name="Zhang Y."/>
            <person name="Luo S."/>
            <person name="Chen H."/>
            <person name="Gao J."/>
            <person name="Mao Z."/>
            <person name="Pires J.C."/>
            <person name="Luo M."/>
            <person name="Kudrna D."/>
            <person name="Wing R.A."/>
            <person name="Meyers B.C."/>
            <person name="Yi K."/>
            <person name="Kong H."/>
            <person name="Lavrijsen P."/>
            <person name="Sunseri F."/>
            <person name="Falavigna A."/>
            <person name="Ye Y."/>
            <person name="Leebens-Mack J.H."/>
            <person name="Chen G."/>
        </authorList>
    </citation>
    <scope>NUCLEOTIDE SEQUENCE [LARGE SCALE GENOMIC DNA]</scope>
    <source>
        <strain evidence="6">cv. DH0086</strain>
    </source>
</reference>
<dbReference type="PANTHER" id="PTHR12460:SF23">
    <property type="entry name" value="ACTIN CYTOSKELETON-REGULATORY COMPLEX PROTEIN PAN1"/>
    <property type="match status" value="1"/>
</dbReference>
<gene>
    <name evidence="5" type="ORF">A4U43_C10F4560</name>
</gene>
<sequence length="444" mass="48927">MNGEGTFNSHILVDKLAKLNSTQQSIETLSHWCIFHRKNAKQVVETWERQFYCSPKDQRVSFLYLANDILQNSRRKGMEFVGEFYKVLPDALSDAIENGGEFGRKTALRLVDIWEERKVFSLRGQTLKEDFLGRNRNGKNISYKLKQPSGHMLEKLTSSYHDVYNGCDEDTLFGKCSTAISSVEKVEKEMGNDLGNINESGVADELLAQQALLKECIEQMKAAESSRTTLVSHLREALNEQEFKIEELRTQLQVAQVRYDQVGSLLLGQAPALPLPCQNIDEIPPPPPASAYSEAPPPPDFPPESPTNPTVEKSLPTNGEQQTVASNASGQSISYVLSSLVSDGVIGQPTSEEDHPDASKRPRLNNGNLGSVPCFLPQPMLSPTLPLVTPFTYGPPPVPPMPGFPVVGIPPYPGPMNPFQFQGSDGGFFVQPQYPAGLPPSSQQ</sequence>
<dbReference type="GO" id="GO:0005634">
    <property type="term" value="C:nucleus"/>
    <property type="evidence" value="ECO:0007669"/>
    <property type="project" value="UniProtKB-ARBA"/>
</dbReference>
<evidence type="ECO:0000256" key="3">
    <source>
        <dbReference type="SAM" id="MobiDB-lite"/>
    </source>
</evidence>
<feature type="compositionally biased region" description="Pro residues" evidence="3">
    <location>
        <begin position="283"/>
        <end position="306"/>
    </location>
</feature>
<dbReference type="SMART" id="SM00582">
    <property type="entry name" value="RPR"/>
    <property type="match status" value="1"/>
</dbReference>
<dbReference type="InterPro" id="IPR008942">
    <property type="entry name" value="ENTH_VHS"/>
</dbReference>
<dbReference type="InterPro" id="IPR006569">
    <property type="entry name" value="CID_dom"/>
</dbReference>
<dbReference type="PROSITE" id="PS51391">
    <property type="entry name" value="CID"/>
    <property type="match status" value="1"/>
</dbReference>
<feature type="coiled-coil region" evidence="2">
    <location>
        <begin position="231"/>
        <end position="258"/>
    </location>
</feature>
<dbReference type="GO" id="GO:0000993">
    <property type="term" value="F:RNA polymerase II complex binding"/>
    <property type="evidence" value="ECO:0007669"/>
    <property type="project" value="TreeGrafter"/>
</dbReference>
<evidence type="ECO:0000313" key="6">
    <source>
        <dbReference type="Proteomes" id="UP000243459"/>
    </source>
</evidence>
<dbReference type="Gene3D" id="1.25.40.90">
    <property type="match status" value="1"/>
</dbReference>
<keyword evidence="6" id="KW-1185">Reference proteome</keyword>
<evidence type="ECO:0000259" key="4">
    <source>
        <dbReference type="PROSITE" id="PS51391"/>
    </source>
</evidence>
<keyword evidence="1" id="KW-0507">mRNA processing</keyword>
<evidence type="ECO:0000256" key="2">
    <source>
        <dbReference type="SAM" id="Coils"/>
    </source>
</evidence>
<keyword evidence="2" id="KW-0175">Coiled coil</keyword>